<name>A0AAV4YBX6_CAEEX</name>
<comment type="caution">
    <text evidence="1">The sequence shown here is derived from an EMBL/GenBank/DDBJ whole genome shotgun (WGS) entry which is preliminary data.</text>
</comment>
<protein>
    <recommendedName>
        <fullName evidence="3">Secreted protein</fullName>
    </recommendedName>
</protein>
<dbReference type="Proteomes" id="UP001054945">
    <property type="component" value="Unassembled WGS sequence"/>
</dbReference>
<proteinExistence type="predicted"/>
<evidence type="ECO:0000313" key="1">
    <source>
        <dbReference type="EMBL" id="GIZ04508.1"/>
    </source>
</evidence>
<accession>A0AAV4YBX6</accession>
<dbReference type="EMBL" id="BPLR01019098">
    <property type="protein sequence ID" value="GIZ04508.1"/>
    <property type="molecule type" value="Genomic_DNA"/>
</dbReference>
<organism evidence="1 2">
    <name type="scientific">Caerostris extrusa</name>
    <name type="common">Bark spider</name>
    <name type="synonym">Caerostris bankana</name>
    <dbReference type="NCBI Taxonomy" id="172846"/>
    <lineage>
        <taxon>Eukaryota</taxon>
        <taxon>Metazoa</taxon>
        <taxon>Ecdysozoa</taxon>
        <taxon>Arthropoda</taxon>
        <taxon>Chelicerata</taxon>
        <taxon>Arachnida</taxon>
        <taxon>Araneae</taxon>
        <taxon>Araneomorphae</taxon>
        <taxon>Entelegynae</taxon>
        <taxon>Araneoidea</taxon>
        <taxon>Araneidae</taxon>
        <taxon>Caerostris</taxon>
    </lineage>
</organism>
<keyword evidence="2" id="KW-1185">Reference proteome</keyword>
<evidence type="ECO:0000313" key="2">
    <source>
        <dbReference type="Proteomes" id="UP001054945"/>
    </source>
</evidence>
<evidence type="ECO:0008006" key="3">
    <source>
        <dbReference type="Google" id="ProtNLM"/>
    </source>
</evidence>
<reference evidence="1 2" key="1">
    <citation type="submission" date="2021-06" db="EMBL/GenBank/DDBJ databases">
        <title>Caerostris extrusa draft genome.</title>
        <authorList>
            <person name="Kono N."/>
            <person name="Arakawa K."/>
        </authorList>
    </citation>
    <scope>NUCLEOTIDE SEQUENCE [LARGE SCALE GENOMIC DNA]</scope>
</reference>
<gene>
    <name evidence="1" type="ORF">CEXT_475621</name>
</gene>
<sequence>MKPVTIWQGLYPIFHLFLDLGRVTSHAGARFQVQIPAVYRKVNSPLTLVLSLCIPQTVHCCVRECVKEAVTLYGRAALHLRII</sequence>
<dbReference type="AlphaFoldDB" id="A0AAV4YBX6"/>